<dbReference type="Pfam" id="PF08839">
    <property type="entry name" value="CDT1"/>
    <property type="match status" value="1"/>
</dbReference>
<evidence type="ECO:0000313" key="5">
    <source>
        <dbReference type="EMBL" id="VDO46220.1"/>
    </source>
</evidence>
<dbReference type="OMA" id="GMRTPTK"/>
<proteinExistence type="inferred from homology"/>
<evidence type="ECO:0000313" key="6">
    <source>
        <dbReference type="Proteomes" id="UP000268014"/>
    </source>
</evidence>
<dbReference type="GO" id="GO:0070182">
    <property type="term" value="F:DNA polymerase binding"/>
    <property type="evidence" value="ECO:0007669"/>
    <property type="project" value="TreeGrafter"/>
</dbReference>
<dbReference type="WBParaSite" id="HPLM_0001263401-mRNA-1">
    <property type="protein sequence ID" value="HPLM_0001263401-mRNA-1"/>
    <property type="gene ID" value="HPLM_0001263401"/>
</dbReference>
<accession>A0A0N4WN08</accession>
<dbReference type="Proteomes" id="UP000268014">
    <property type="component" value="Unassembled WGS sequence"/>
</dbReference>
<dbReference type="InterPro" id="IPR045173">
    <property type="entry name" value="Cdt1"/>
</dbReference>
<feature type="compositionally biased region" description="Polar residues" evidence="3">
    <location>
        <begin position="245"/>
        <end position="261"/>
    </location>
</feature>
<sequence>MSCRSTRARAAKVTLDEPMEQTRKITDVFKVTRGRGRPQKKFLSDTNCLEKKPLQTPSLLKQESNEAVCSSAKTENVCSPPKRAKKCSDHHGSRAAGKVLFAADAIQNCPLKKEMTEENLEEATPKVAAEPVNKTSSSETVKSEVSTETTLPFVSSPLKDSLISKADELSEKLTLKAVQVKARARIRSVAELQAVLAQKSALKTIHEQAQRIKSKQVEEHAKNLKTPVKSVPKGPARGHAAARSKASSSTPQKRSEPSASTVPEFVLPTHKTPAKDLDEFELNESRHVFEYGKASRLIEEVKKNSSLPLPRHYERLHETFQSCDRVISIFTNQGRRCALPEIQKNVEKNTHLSFTRKHLAQIMHVYPTSYDIRLNKRWNAFGGDADSYGKTELIMAPNLVDDLTGFMQPETPVKYDGQPLPTVTPNKLISPRKKVASAVPREPVLDARPRLEGWRMTCRSHVFRHKLVEIAKKFHQKFLDRLGLNLKETELARLRRFHPKFDIEQECEEIEQAKLPEEDHDRSERHLEMKDYLATVDTTVPLPKAVSVALEDLKSPVKKLVSSNSSVPLSPRKFAEKQTSKPKGAMSLLERIRAKEAERKAAEKLRDPVIEKKIELLQRIIHGLLRCITTYFAFKKVRSLELRALSEQVMRSQSSMNREALMEHLKMLCEVAPDYVTFAEFGGKKYLQLKENNYTAIEKVIQDELERLRASATLLSKPPAGASQTSPAKKTAIRALF</sequence>
<feature type="region of interest" description="Disordered" evidence="3">
    <location>
        <begin position="213"/>
        <end position="263"/>
    </location>
</feature>
<dbReference type="OrthoDB" id="5915520at2759"/>
<dbReference type="GO" id="GO:0071163">
    <property type="term" value="P:DNA replication preinitiation complex assembly"/>
    <property type="evidence" value="ECO:0007669"/>
    <property type="project" value="InterPro"/>
</dbReference>
<dbReference type="GO" id="GO:0030174">
    <property type="term" value="P:regulation of DNA-templated DNA replication initiation"/>
    <property type="evidence" value="ECO:0007669"/>
    <property type="project" value="InterPro"/>
</dbReference>
<dbReference type="Gene3D" id="1.10.10.1420">
    <property type="entry name" value="DNA replication factor Cdt1, C-terminal WH domain"/>
    <property type="match status" value="1"/>
</dbReference>
<dbReference type="InterPro" id="IPR014939">
    <property type="entry name" value="CDT1_Gemini-bd-like"/>
</dbReference>
<evidence type="ECO:0000256" key="1">
    <source>
        <dbReference type="ARBA" id="ARBA00008356"/>
    </source>
</evidence>
<gene>
    <name evidence="5" type="ORF">HPLM_LOCUS12630</name>
</gene>
<dbReference type="InterPro" id="IPR038090">
    <property type="entry name" value="Cdt1_C_WH_dom_sf"/>
</dbReference>
<dbReference type="GO" id="GO:0000076">
    <property type="term" value="P:DNA replication checkpoint signaling"/>
    <property type="evidence" value="ECO:0007669"/>
    <property type="project" value="TreeGrafter"/>
</dbReference>
<dbReference type="PANTHER" id="PTHR28637:SF1">
    <property type="entry name" value="DNA REPLICATION FACTOR CDT1"/>
    <property type="match status" value="1"/>
</dbReference>
<dbReference type="InterPro" id="IPR036390">
    <property type="entry name" value="WH_DNA-bd_sf"/>
</dbReference>
<evidence type="ECO:0000256" key="3">
    <source>
        <dbReference type="SAM" id="MobiDB-lite"/>
    </source>
</evidence>
<reference evidence="7" key="1">
    <citation type="submission" date="2017-02" db="UniProtKB">
        <authorList>
            <consortium name="WormBaseParasite"/>
        </authorList>
    </citation>
    <scope>IDENTIFICATION</scope>
</reference>
<name>A0A0N4WN08_HAEPC</name>
<dbReference type="STRING" id="6290.A0A0N4WN08"/>
<reference evidence="5 6" key="2">
    <citation type="submission" date="2018-11" db="EMBL/GenBank/DDBJ databases">
        <authorList>
            <consortium name="Pathogen Informatics"/>
        </authorList>
    </citation>
    <scope>NUCLEOTIDE SEQUENCE [LARGE SCALE GENOMIC DNA]</scope>
    <source>
        <strain evidence="5 6">MHpl1</strain>
    </source>
</reference>
<dbReference type="GO" id="GO:0005634">
    <property type="term" value="C:nucleus"/>
    <property type="evidence" value="ECO:0007669"/>
    <property type="project" value="TreeGrafter"/>
</dbReference>
<dbReference type="SUPFAM" id="SSF46785">
    <property type="entry name" value="Winged helix' DNA-binding domain"/>
    <property type="match status" value="1"/>
</dbReference>
<dbReference type="EMBL" id="UZAF01017924">
    <property type="protein sequence ID" value="VDO46220.1"/>
    <property type="molecule type" value="Genomic_DNA"/>
</dbReference>
<dbReference type="GO" id="GO:0000278">
    <property type="term" value="P:mitotic cell cycle"/>
    <property type="evidence" value="ECO:0007669"/>
    <property type="project" value="TreeGrafter"/>
</dbReference>
<feature type="compositionally biased region" description="Low complexity" evidence="3">
    <location>
        <begin position="134"/>
        <end position="143"/>
    </location>
</feature>
<dbReference type="InterPro" id="IPR032054">
    <property type="entry name" value="Cdt1_C"/>
</dbReference>
<evidence type="ECO:0000259" key="4">
    <source>
        <dbReference type="SMART" id="SM01075"/>
    </source>
</evidence>
<dbReference type="GO" id="GO:0003677">
    <property type="term" value="F:DNA binding"/>
    <property type="evidence" value="ECO:0007669"/>
    <property type="project" value="InterPro"/>
</dbReference>
<protein>
    <submittedName>
        <fullName evidence="7">CDT1 domain-containing protein</fullName>
    </submittedName>
</protein>
<evidence type="ECO:0000313" key="7">
    <source>
        <dbReference type="WBParaSite" id="HPLM_0001263401-mRNA-1"/>
    </source>
</evidence>
<feature type="region of interest" description="Disordered" evidence="3">
    <location>
        <begin position="122"/>
        <end position="143"/>
    </location>
</feature>
<feature type="domain" description="CDT1 Geminin-binding" evidence="4">
    <location>
        <begin position="309"/>
        <end position="517"/>
    </location>
</feature>
<keyword evidence="6" id="KW-1185">Reference proteome</keyword>
<feature type="compositionally biased region" description="Basic and acidic residues" evidence="3">
    <location>
        <begin position="213"/>
        <end position="222"/>
    </location>
</feature>
<organism evidence="7">
    <name type="scientific">Haemonchus placei</name>
    <name type="common">Barber's pole worm</name>
    <dbReference type="NCBI Taxonomy" id="6290"/>
    <lineage>
        <taxon>Eukaryota</taxon>
        <taxon>Metazoa</taxon>
        <taxon>Ecdysozoa</taxon>
        <taxon>Nematoda</taxon>
        <taxon>Chromadorea</taxon>
        <taxon>Rhabditida</taxon>
        <taxon>Rhabditina</taxon>
        <taxon>Rhabditomorpha</taxon>
        <taxon>Strongyloidea</taxon>
        <taxon>Trichostrongylidae</taxon>
        <taxon>Haemonchus</taxon>
    </lineage>
</organism>
<dbReference type="AlphaFoldDB" id="A0A0N4WN08"/>
<dbReference type="SMART" id="SM01075">
    <property type="entry name" value="CDT1"/>
    <property type="match status" value="1"/>
</dbReference>
<evidence type="ECO:0000256" key="2">
    <source>
        <dbReference type="ARBA" id="ARBA00023306"/>
    </source>
</evidence>
<comment type="similarity">
    <text evidence="1">Belongs to the Cdt1 family.</text>
</comment>
<dbReference type="PANTHER" id="PTHR28637">
    <property type="entry name" value="DNA REPLICATION FACTOR CDT1"/>
    <property type="match status" value="1"/>
</dbReference>
<dbReference type="Pfam" id="PF16679">
    <property type="entry name" value="CDT1_C"/>
    <property type="match status" value="1"/>
</dbReference>
<keyword evidence="2" id="KW-0131">Cell cycle</keyword>